<evidence type="ECO:0000313" key="2">
    <source>
        <dbReference type="EMBL" id="PMD32319.1"/>
    </source>
</evidence>
<dbReference type="InterPro" id="IPR052895">
    <property type="entry name" value="HetReg/Transcr_Mod"/>
</dbReference>
<dbReference type="STRING" id="1149755.A0A2J6R1G6"/>
<dbReference type="Pfam" id="PF26639">
    <property type="entry name" value="Het-6_barrel"/>
    <property type="match status" value="1"/>
</dbReference>
<protein>
    <recommendedName>
        <fullName evidence="1">Heterokaryon incompatibility domain-containing protein</fullName>
    </recommendedName>
</protein>
<dbReference type="PANTHER" id="PTHR24148">
    <property type="entry name" value="ANKYRIN REPEAT DOMAIN-CONTAINING PROTEIN 39 HOMOLOG-RELATED"/>
    <property type="match status" value="1"/>
</dbReference>
<accession>A0A2J6R1G6</accession>
<keyword evidence="3" id="KW-1185">Reference proteome</keyword>
<name>A0A2J6R1G6_HYAVF</name>
<dbReference type="EMBL" id="KZ613959">
    <property type="protein sequence ID" value="PMD32319.1"/>
    <property type="molecule type" value="Genomic_DNA"/>
</dbReference>
<gene>
    <name evidence="2" type="ORF">L207DRAFT_499999</name>
</gene>
<dbReference type="Proteomes" id="UP000235786">
    <property type="component" value="Unassembled WGS sequence"/>
</dbReference>
<evidence type="ECO:0000259" key="1">
    <source>
        <dbReference type="Pfam" id="PF06985"/>
    </source>
</evidence>
<dbReference type="InterPro" id="IPR010730">
    <property type="entry name" value="HET"/>
</dbReference>
<sequence>MKAWGVFGSLWRLRREFPPSGLYETNWQWEKKYYYTALNNSCYSIRLLVLHPRVPGLDIRCTLFEVPLAKAPAYEAISYTWGDSSIREDIWVNSKRLNIPASAHKILSSRSSLWIPRLVWIDAICINQEDMEERNSQVILMKEVYSSAFVVSVCLQTSPAPENTNIPLHETTEAFLALDILGEILMLDLTSFSSDLDVFLLYAGKVRTPRWLAFLEMVRNAWFERIWVVQEVALASSLRIFYGRSQIQWNHLVDVMRTCRQHPSLGSFLEATKDPLTRMTLPMSVFTLEIMSEAMRELRPTTRNRRRRSTNRLRDICLSSINHCDFFLTGAWVNRRVCITKHGYIGMVPPLAVGRDEKGEGDVICLIRGAHVPFVLRPVPTGDQNPKSKAPRKKRFQLVGEAYIHGIMEGEMARWEEENLVEDLFEIV</sequence>
<dbReference type="AlphaFoldDB" id="A0A2J6R1G6"/>
<reference evidence="2 3" key="1">
    <citation type="submission" date="2016-04" db="EMBL/GenBank/DDBJ databases">
        <title>A degradative enzymes factory behind the ericoid mycorrhizal symbiosis.</title>
        <authorList>
            <consortium name="DOE Joint Genome Institute"/>
            <person name="Martino E."/>
            <person name="Morin E."/>
            <person name="Grelet G."/>
            <person name="Kuo A."/>
            <person name="Kohler A."/>
            <person name="Daghino S."/>
            <person name="Barry K."/>
            <person name="Choi C."/>
            <person name="Cichocki N."/>
            <person name="Clum A."/>
            <person name="Copeland A."/>
            <person name="Hainaut M."/>
            <person name="Haridas S."/>
            <person name="Labutti K."/>
            <person name="Lindquist E."/>
            <person name="Lipzen A."/>
            <person name="Khouja H.-R."/>
            <person name="Murat C."/>
            <person name="Ohm R."/>
            <person name="Olson A."/>
            <person name="Spatafora J."/>
            <person name="Veneault-Fourrey C."/>
            <person name="Henrissat B."/>
            <person name="Grigoriev I."/>
            <person name="Martin F."/>
            <person name="Perotto S."/>
        </authorList>
    </citation>
    <scope>NUCLEOTIDE SEQUENCE [LARGE SCALE GENOMIC DNA]</scope>
    <source>
        <strain evidence="2 3">F</strain>
    </source>
</reference>
<dbReference type="Pfam" id="PF06985">
    <property type="entry name" value="HET"/>
    <property type="match status" value="1"/>
</dbReference>
<organism evidence="2 3">
    <name type="scientific">Hyaloscypha variabilis (strain UAMH 11265 / GT02V1 / F)</name>
    <name type="common">Meliniomyces variabilis</name>
    <dbReference type="NCBI Taxonomy" id="1149755"/>
    <lineage>
        <taxon>Eukaryota</taxon>
        <taxon>Fungi</taxon>
        <taxon>Dikarya</taxon>
        <taxon>Ascomycota</taxon>
        <taxon>Pezizomycotina</taxon>
        <taxon>Leotiomycetes</taxon>
        <taxon>Helotiales</taxon>
        <taxon>Hyaloscyphaceae</taxon>
        <taxon>Hyaloscypha</taxon>
        <taxon>Hyaloscypha variabilis</taxon>
    </lineage>
</organism>
<dbReference type="OrthoDB" id="2157530at2759"/>
<evidence type="ECO:0000313" key="3">
    <source>
        <dbReference type="Proteomes" id="UP000235786"/>
    </source>
</evidence>
<proteinExistence type="predicted"/>
<dbReference type="PANTHER" id="PTHR24148:SF64">
    <property type="entry name" value="HETEROKARYON INCOMPATIBILITY DOMAIN-CONTAINING PROTEIN"/>
    <property type="match status" value="1"/>
</dbReference>
<feature type="domain" description="Heterokaryon incompatibility" evidence="1">
    <location>
        <begin position="74"/>
        <end position="231"/>
    </location>
</feature>